<dbReference type="Pfam" id="PF00215">
    <property type="entry name" value="OMPdecase"/>
    <property type="match status" value="1"/>
</dbReference>
<evidence type="ECO:0000256" key="3">
    <source>
        <dbReference type="ARBA" id="ARBA00011738"/>
    </source>
</evidence>
<accession>A0A135YU46</accession>
<feature type="active site" description="Proton donor" evidence="9">
    <location>
        <position position="64"/>
    </location>
</feature>
<evidence type="ECO:0000256" key="5">
    <source>
        <dbReference type="ARBA" id="ARBA00022975"/>
    </source>
</evidence>
<dbReference type="STRING" id="1261.HMPREF3195_00980"/>
<feature type="binding site" evidence="9 11">
    <location>
        <position position="13"/>
    </location>
    <ligand>
        <name>substrate</name>
    </ligand>
</feature>
<dbReference type="EMBL" id="LSQZ01000037">
    <property type="protein sequence ID" value="KXI12894.1"/>
    <property type="molecule type" value="Genomic_DNA"/>
</dbReference>
<comment type="similarity">
    <text evidence="8 9">Belongs to the OMP decarboxylase family. Type 1 subfamily.</text>
</comment>
<dbReference type="EC" id="4.1.1.23" evidence="9"/>
<feature type="binding site" evidence="9 11">
    <location>
        <position position="216"/>
    </location>
    <ligand>
        <name>substrate</name>
    </ligand>
</feature>
<comment type="catalytic activity">
    <reaction evidence="7 9 12">
        <text>orotidine 5'-phosphate + H(+) = UMP + CO2</text>
        <dbReference type="Rhea" id="RHEA:11596"/>
        <dbReference type="ChEBI" id="CHEBI:15378"/>
        <dbReference type="ChEBI" id="CHEBI:16526"/>
        <dbReference type="ChEBI" id="CHEBI:57538"/>
        <dbReference type="ChEBI" id="CHEBI:57865"/>
        <dbReference type="EC" id="4.1.1.23"/>
    </reaction>
</comment>
<dbReference type="HAMAP" id="MF_01200_B">
    <property type="entry name" value="OMPdecase_type1_B"/>
    <property type="match status" value="1"/>
</dbReference>
<dbReference type="GO" id="GO:0004590">
    <property type="term" value="F:orotidine-5'-phosphate decarboxylase activity"/>
    <property type="evidence" value="ECO:0007669"/>
    <property type="project" value="UniProtKB-UniRule"/>
</dbReference>
<feature type="active site" description="For OMPdecase activity" evidence="10">
    <location>
        <position position="62"/>
    </location>
</feature>
<evidence type="ECO:0000313" key="14">
    <source>
        <dbReference type="EMBL" id="KXI12894.1"/>
    </source>
</evidence>
<dbReference type="eggNOG" id="COG0284">
    <property type="taxonomic scope" value="Bacteria"/>
</dbReference>
<dbReference type="PANTHER" id="PTHR32119">
    <property type="entry name" value="OROTIDINE 5'-PHOSPHATE DECARBOXYLASE"/>
    <property type="match status" value="1"/>
</dbReference>
<evidence type="ECO:0000256" key="8">
    <source>
        <dbReference type="ARBA" id="ARBA00061012"/>
    </source>
</evidence>
<evidence type="ECO:0000256" key="6">
    <source>
        <dbReference type="ARBA" id="ARBA00023239"/>
    </source>
</evidence>
<feature type="binding site" evidence="9 11">
    <location>
        <position position="195"/>
    </location>
    <ligand>
        <name>substrate</name>
    </ligand>
</feature>
<dbReference type="GO" id="GO:0044205">
    <property type="term" value="P:'de novo' UMP biosynthetic process"/>
    <property type="evidence" value="ECO:0007669"/>
    <property type="project" value="UniProtKB-UniRule"/>
</dbReference>
<evidence type="ECO:0000256" key="2">
    <source>
        <dbReference type="ARBA" id="ARBA00004861"/>
    </source>
</evidence>
<feature type="binding site" evidence="9 11">
    <location>
        <position position="215"/>
    </location>
    <ligand>
        <name>substrate</name>
    </ligand>
</feature>
<dbReference type="InterPro" id="IPR011060">
    <property type="entry name" value="RibuloseP-bd_barrel"/>
</dbReference>
<evidence type="ECO:0000256" key="1">
    <source>
        <dbReference type="ARBA" id="ARBA00002356"/>
    </source>
</evidence>
<dbReference type="InterPro" id="IPR001754">
    <property type="entry name" value="OMPdeCOase_dom"/>
</dbReference>
<sequence length="241" mass="26165">MLKGKDKLMVAIDTDNYEKAVELIDKLEDSVEIFKLGLENYIASRGKTLDYLKSKGKRVFLDLKFHDIPNTMMSAVKACIKDGVWMMTIHVSDYEGMKKCADIAREEAQRLGIEKPLIVGVTVLTSLSDEDLESIGCNLSTRQAAIKRAKLAKEAGLDGVVCSAREVADIVEACGPDFVTVCPGIRPATAEVGDQKRVVTPAQAIENGAKLLVVGRPITRAEDPAKAADMIVEEIARTTGV</sequence>
<comment type="caution">
    <text evidence="14">The sequence shown here is derived from an EMBL/GenBank/DDBJ whole genome shotgun (WGS) entry which is preliminary data.</text>
</comment>
<organism evidence="14 15">
    <name type="scientific">Peptostreptococcus anaerobius</name>
    <dbReference type="NCBI Taxonomy" id="1261"/>
    <lineage>
        <taxon>Bacteria</taxon>
        <taxon>Bacillati</taxon>
        <taxon>Bacillota</taxon>
        <taxon>Clostridia</taxon>
        <taxon>Peptostreptococcales</taxon>
        <taxon>Peptostreptococcaceae</taxon>
        <taxon>Peptostreptococcus</taxon>
    </lineage>
</organism>
<dbReference type="PANTHER" id="PTHR32119:SF2">
    <property type="entry name" value="OROTIDINE 5'-PHOSPHATE DECARBOXYLASE"/>
    <property type="match status" value="1"/>
</dbReference>
<evidence type="ECO:0000256" key="4">
    <source>
        <dbReference type="ARBA" id="ARBA00022793"/>
    </source>
</evidence>
<keyword evidence="4 9" id="KW-0210">Decarboxylase</keyword>
<dbReference type="PROSITE" id="PS00156">
    <property type="entry name" value="OMPDECASE"/>
    <property type="match status" value="1"/>
</dbReference>
<dbReference type="RefSeq" id="WP_061101790.1">
    <property type="nucleotide sequence ID" value="NZ_KQ961806.1"/>
</dbReference>
<keyword evidence="5 9" id="KW-0665">Pyrimidine biosynthesis</keyword>
<feature type="binding site" evidence="9">
    <location>
        <begin position="62"/>
        <end position="71"/>
    </location>
    <ligand>
        <name>substrate</name>
    </ligand>
</feature>
<dbReference type="SMART" id="SM00934">
    <property type="entry name" value="OMPdecase"/>
    <property type="match status" value="1"/>
</dbReference>
<proteinExistence type="inferred from homology"/>
<dbReference type="InterPro" id="IPR014732">
    <property type="entry name" value="OMPdecase"/>
</dbReference>
<dbReference type="AlphaFoldDB" id="A0A135YU46"/>
<dbReference type="CDD" id="cd04725">
    <property type="entry name" value="OMP_decarboxylase_like"/>
    <property type="match status" value="1"/>
</dbReference>
<evidence type="ECO:0000313" key="15">
    <source>
        <dbReference type="Proteomes" id="UP000070326"/>
    </source>
</evidence>
<evidence type="ECO:0000256" key="10">
    <source>
        <dbReference type="PIRSR" id="PIRSR614732-1"/>
    </source>
</evidence>
<dbReference type="GO" id="GO:0005829">
    <property type="term" value="C:cytosol"/>
    <property type="evidence" value="ECO:0007669"/>
    <property type="project" value="TreeGrafter"/>
</dbReference>
<dbReference type="InterPro" id="IPR013785">
    <property type="entry name" value="Aldolase_TIM"/>
</dbReference>
<evidence type="ECO:0000256" key="11">
    <source>
        <dbReference type="PIRSR" id="PIRSR614732-2"/>
    </source>
</evidence>
<dbReference type="GO" id="GO:0006207">
    <property type="term" value="P:'de novo' pyrimidine nucleobase biosynthetic process"/>
    <property type="evidence" value="ECO:0007669"/>
    <property type="project" value="InterPro"/>
</dbReference>
<dbReference type="SUPFAM" id="SSF51366">
    <property type="entry name" value="Ribulose-phoshate binding barrel"/>
    <property type="match status" value="1"/>
</dbReference>
<feature type="binding site" evidence="9 11">
    <location>
        <position position="125"/>
    </location>
    <ligand>
        <name>substrate</name>
    </ligand>
</feature>
<dbReference type="PATRIC" id="fig|1261.5.peg.985"/>
<comment type="subunit">
    <text evidence="3 9">Homodimer.</text>
</comment>
<dbReference type="InterPro" id="IPR047596">
    <property type="entry name" value="OMPdecase_bac"/>
</dbReference>
<dbReference type="UniPathway" id="UPA00070">
    <property type="reaction ID" value="UER00120"/>
</dbReference>
<evidence type="ECO:0000259" key="13">
    <source>
        <dbReference type="SMART" id="SM00934"/>
    </source>
</evidence>
<feature type="active site" description="For OMPdecase activity" evidence="10">
    <location>
        <position position="67"/>
    </location>
</feature>
<comment type="pathway">
    <text evidence="2 9 12">Pyrimidine metabolism; UMP biosynthesis via de novo pathway; UMP from orotate: step 2/2.</text>
</comment>
<evidence type="ECO:0000256" key="12">
    <source>
        <dbReference type="RuleBase" id="RU000512"/>
    </source>
</evidence>
<keyword evidence="6 9" id="KW-0456">Lyase</keyword>
<evidence type="ECO:0000256" key="7">
    <source>
        <dbReference type="ARBA" id="ARBA00049157"/>
    </source>
</evidence>
<dbReference type="Proteomes" id="UP000070326">
    <property type="component" value="Unassembled WGS sequence"/>
</dbReference>
<dbReference type="InterPro" id="IPR018089">
    <property type="entry name" value="OMPdecase_AS"/>
</dbReference>
<reference evidence="14 15" key="1">
    <citation type="submission" date="2016-02" db="EMBL/GenBank/DDBJ databases">
        <authorList>
            <person name="Wen L."/>
            <person name="He K."/>
            <person name="Yang H."/>
        </authorList>
    </citation>
    <scope>NUCLEOTIDE SEQUENCE [LARGE SCALE GENOMIC DNA]</scope>
    <source>
        <strain evidence="14 15">MJR8628A</strain>
    </source>
</reference>
<feature type="binding site" evidence="9 11">
    <location>
        <position position="186"/>
    </location>
    <ligand>
        <name>substrate</name>
    </ligand>
</feature>
<dbReference type="FunFam" id="3.20.20.70:FF:000015">
    <property type="entry name" value="Orotidine 5'-phosphate decarboxylase"/>
    <property type="match status" value="1"/>
</dbReference>
<gene>
    <name evidence="9" type="primary">pyrF</name>
    <name evidence="14" type="ORF">HMPREF3195_00980</name>
</gene>
<feature type="binding site" evidence="9 11">
    <location>
        <position position="35"/>
    </location>
    <ligand>
        <name>substrate</name>
    </ligand>
</feature>
<feature type="domain" description="Orotidine 5'-phosphate decarboxylase" evidence="13">
    <location>
        <begin position="7"/>
        <end position="231"/>
    </location>
</feature>
<feature type="active site" description="For OMPdecase activity" evidence="10">
    <location>
        <position position="64"/>
    </location>
</feature>
<dbReference type="NCBIfam" id="NF001273">
    <property type="entry name" value="PRK00230.1"/>
    <property type="match status" value="1"/>
</dbReference>
<name>A0A135YU46_9FIRM</name>
<protein>
    <recommendedName>
        <fullName evidence="9">Orotidine 5'-phosphate decarboxylase</fullName>
        <ecNumber evidence="9">4.1.1.23</ecNumber>
    </recommendedName>
    <alternativeName>
        <fullName evidence="9">OMP decarboxylase</fullName>
        <shortName evidence="9">OMPDCase</shortName>
        <shortName evidence="9">OMPdecase</shortName>
    </alternativeName>
</protein>
<dbReference type="NCBIfam" id="TIGR01740">
    <property type="entry name" value="pyrF"/>
    <property type="match status" value="1"/>
</dbReference>
<evidence type="ECO:0000256" key="9">
    <source>
        <dbReference type="HAMAP-Rule" id="MF_01200"/>
    </source>
</evidence>
<comment type="function">
    <text evidence="1 9">Catalyzes the decarboxylation of orotidine 5'-monophosphate (OMP) to uridine 5'-monophosphate (UMP).</text>
</comment>
<dbReference type="Gene3D" id="3.20.20.70">
    <property type="entry name" value="Aldolase class I"/>
    <property type="match status" value="1"/>
</dbReference>